<name>A0A7K0DAU3_9NOCA</name>
<gene>
    <name evidence="1" type="ORF">NRB20_60240</name>
</gene>
<dbReference type="AlphaFoldDB" id="A0A7K0DAU3"/>
<protein>
    <submittedName>
        <fullName evidence="1">Uncharacterized protein</fullName>
    </submittedName>
</protein>
<dbReference type="EMBL" id="WEGK01000016">
    <property type="protein sequence ID" value="MQY22900.1"/>
    <property type="molecule type" value="Genomic_DNA"/>
</dbReference>
<reference evidence="1 2" key="1">
    <citation type="submission" date="2019-10" db="EMBL/GenBank/DDBJ databases">
        <title>Nocardia macrotermitis sp. nov. and Nocardia aurantia sp. nov., isolated from the gut of fungus growing-termite Macrotermes natalensis.</title>
        <authorList>
            <person name="Benndorf R."/>
            <person name="Schwitalla J."/>
            <person name="Martin K."/>
            <person name="De Beer W."/>
            <person name="Kaster A.-K."/>
            <person name="Vollmers J."/>
            <person name="Poulsen M."/>
            <person name="Beemelmanns C."/>
        </authorList>
    </citation>
    <scope>NUCLEOTIDE SEQUENCE [LARGE SCALE GENOMIC DNA]</scope>
    <source>
        <strain evidence="1 2">RB20</strain>
    </source>
</reference>
<proteinExistence type="predicted"/>
<comment type="caution">
    <text evidence="1">The sequence shown here is derived from an EMBL/GenBank/DDBJ whole genome shotgun (WGS) entry which is preliminary data.</text>
</comment>
<keyword evidence="2" id="KW-1185">Reference proteome</keyword>
<sequence length="70" mass="7818">MIVDRIAQYTAEAHGALADNIAEPHRHLLWLRLAELACAYSDLAFEVGTGRRRLPTLTYLPGGKETWSPI</sequence>
<evidence type="ECO:0000313" key="2">
    <source>
        <dbReference type="Proteomes" id="UP000438448"/>
    </source>
</evidence>
<dbReference type="Proteomes" id="UP000438448">
    <property type="component" value="Unassembled WGS sequence"/>
</dbReference>
<organism evidence="1 2">
    <name type="scientific">Nocardia macrotermitis</name>
    <dbReference type="NCBI Taxonomy" id="2585198"/>
    <lineage>
        <taxon>Bacteria</taxon>
        <taxon>Bacillati</taxon>
        <taxon>Actinomycetota</taxon>
        <taxon>Actinomycetes</taxon>
        <taxon>Mycobacteriales</taxon>
        <taxon>Nocardiaceae</taxon>
        <taxon>Nocardia</taxon>
    </lineage>
</organism>
<evidence type="ECO:0000313" key="1">
    <source>
        <dbReference type="EMBL" id="MQY22900.1"/>
    </source>
</evidence>
<accession>A0A7K0DAU3</accession>